<feature type="binding site" evidence="2">
    <location>
        <position position="86"/>
    </location>
    <ligand>
        <name>substrate</name>
    </ligand>
</feature>
<feature type="binding site" evidence="2">
    <location>
        <position position="162"/>
    </location>
    <ligand>
        <name>acetyl-CoA</name>
        <dbReference type="ChEBI" id="CHEBI:57288"/>
    </ligand>
</feature>
<feature type="domain" description="PglD N-terminal" evidence="3">
    <location>
        <begin position="20"/>
        <end position="96"/>
    </location>
</feature>
<dbReference type="InterPro" id="IPR011004">
    <property type="entry name" value="Trimer_LpxA-like_sf"/>
</dbReference>
<dbReference type="SUPFAM" id="SSF51161">
    <property type="entry name" value="Trimeric LpxA-like enzymes"/>
    <property type="match status" value="1"/>
</dbReference>
<organism evidence="4 5">
    <name type="scientific">Paenibacillus catalpae</name>
    <dbReference type="NCBI Taxonomy" id="1045775"/>
    <lineage>
        <taxon>Bacteria</taxon>
        <taxon>Bacillati</taxon>
        <taxon>Bacillota</taxon>
        <taxon>Bacilli</taxon>
        <taxon>Bacillales</taxon>
        <taxon>Paenibacillaceae</taxon>
        <taxon>Paenibacillus</taxon>
    </lineage>
</organism>
<evidence type="ECO:0000256" key="1">
    <source>
        <dbReference type="PIRSR" id="PIRSR620019-1"/>
    </source>
</evidence>
<dbReference type="PANTHER" id="PTHR43300">
    <property type="entry name" value="ACETYLTRANSFERASE"/>
    <property type="match status" value="1"/>
</dbReference>
<dbReference type="Gene3D" id="3.40.50.20">
    <property type="match status" value="1"/>
</dbReference>
<gene>
    <name evidence="4" type="ORF">SAMN05216378_4331</name>
</gene>
<evidence type="ECO:0000256" key="2">
    <source>
        <dbReference type="PIRSR" id="PIRSR620019-2"/>
    </source>
</evidence>
<sequence>MISGHTEQYRVMEEPARRPLIVVGMGGHGRVLMDIARVSKTYRLAAVLDDRFSGVELRGGLPYGPIATLKHFLADEPGMHVVIGIGDNRTRRAIVELLALPESSYAVLVHPAAVVAEDARIGLGAVVMPGAVIGPGAVVGAHAIINSGAVVEHDALVGPFAHVSPNATMAGAAAAEEGAHIGSGAVLIPSIRVGSWSVLGAGGVAVRDIPGGKTAVGVPARIVQPRLGIEKAL</sequence>
<dbReference type="GO" id="GO:0016740">
    <property type="term" value="F:transferase activity"/>
    <property type="evidence" value="ECO:0007669"/>
    <property type="project" value="UniProtKB-KW"/>
</dbReference>
<dbReference type="NCBIfam" id="TIGR03570">
    <property type="entry name" value="NeuD_NnaD"/>
    <property type="match status" value="1"/>
</dbReference>
<evidence type="ECO:0000313" key="5">
    <source>
        <dbReference type="Proteomes" id="UP000198855"/>
    </source>
</evidence>
<dbReference type="Gene3D" id="2.160.10.10">
    <property type="entry name" value="Hexapeptide repeat proteins"/>
    <property type="match status" value="1"/>
</dbReference>
<reference evidence="5" key="1">
    <citation type="submission" date="2016-10" db="EMBL/GenBank/DDBJ databases">
        <authorList>
            <person name="Varghese N."/>
            <person name="Submissions S."/>
        </authorList>
    </citation>
    <scope>NUCLEOTIDE SEQUENCE [LARGE SCALE GENOMIC DNA]</scope>
    <source>
        <strain evidence="5">CGMCC 1.10784</strain>
    </source>
</reference>
<dbReference type="EMBL" id="FOMT01000004">
    <property type="protein sequence ID" value="SFE85238.1"/>
    <property type="molecule type" value="Genomic_DNA"/>
</dbReference>
<evidence type="ECO:0000259" key="3">
    <source>
        <dbReference type="Pfam" id="PF17836"/>
    </source>
</evidence>
<proteinExistence type="predicted"/>
<dbReference type="InterPro" id="IPR050179">
    <property type="entry name" value="Trans_hexapeptide_repeat"/>
</dbReference>
<dbReference type="Pfam" id="PF17836">
    <property type="entry name" value="PglD_N"/>
    <property type="match status" value="1"/>
</dbReference>
<dbReference type="InterPro" id="IPR020019">
    <property type="entry name" value="AcTrfase_PglD-like"/>
</dbReference>
<keyword evidence="4" id="KW-0808">Transferase</keyword>
<dbReference type="CDD" id="cd03360">
    <property type="entry name" value="LbH_AT_putative"/>
    <property type="match status" value="1"/>
</dbReference>
<dbReference type="InterPro" id="IPR041561">
    <property type="entry name" value="PglD_N"/>
</dbReference>
<dbReference type="RefSeq" id="WP_245773099.1">
    <property type="nucleotide sequence ID" value="NZ_FOMT01000004.1"/>
</dbReference>
<protein>
    <submittedName>
        <fullName evidence="4">Acetyltransferase EpsM</fullName>
    </submittedName>
</protein>
<dbReference type="AlphaFoldDB" id="A0A1I2DXV0"/>
<dbReference type="STRING" id="1045775.SAMN05216378_4331"/>
<feature type="active site" description="Proton acceptor" evidence="1">
    <location>
        <position position="153"/>
    </location>
</feature>
<dbReference type="Proteomes" id="UP000198855">
    <property type="component" value="Unassembled WGS sequence"/>
</dbReference>
<dbReference type="PANTHER" id="PTHR43300:SF7">
    <property type="entry name" value="UDP-N-ACETYLBACILLOSAMINE N-ACETYLTRANSFERASE"/>
    <property type="match status" value="1"/>
</dbReference>
<keyword evidence="5" id="KW-1185">Reference proteome</keyword>
<evidence type="ECO:0000313" key="4">
    <source>
        <dbReference type="EMBL" id="SFE85238.1"/>
    </source>
</evidence>
<feature type="site" description="Increases basicity of active site His" evidence="1">
    <location>
        <position position="154"/>
    </location>
</feature>
<name>A0A1I2DXV0_9BACL</name>
<accession>A0A1I2DXV0</accession>